<feature type="region of interest" description="Disordered" evidence="1">
    <location>
        <begin position="1859"/>
        <end position="1909"/>
    </location>
</feature>
<feature type="compositionally biased region" description="Polar residues" evidence="1">
    <location>
        <begin position="2131"/>
        <end position="2147"/>
    </location>
</feature>
<feature type="compositionally biased region" description="Basic and acidic residues" evidence="1">
    <location>
        <begin position="1718"/>
        <end position="1731"/>
    </location>
</feature>
<feature type="compositionally biased region" description="Low complexity" evidence="1">
    <location>
        <begin position="466"/>
        <end position="613"/>
    </location>
</feature>
<feature type="compositionally biased region" description="Basic residues" evidence="1">
    <location>
        <begin position="309"/>
        <end position="326"/>
    </location>
</feature>
<feature type="region of interest" description="Disordered" evidence="1">
    <location>
        <begin position="286"/>
        <end position="357"/>
    </location>
</feature>
<feature type="region of interest" description="Disordered" evidence="1">
    <location>
        <begin position="1547"/>
        <end position="1574"/>
    </location>
</feature>
<feature type="compositionally biased region" description="Polar residues" evidence="1">
    <location>
        <begin position="1183"/>
        <end position="1226"/>
    </location>
</feature>
<feature type="compositionally biased region" description="Basic and acidic residues" evidence="1">
    <location>
        <begin position="1231"/>
        <end position="1247"/>
    </location>
</feature>
<feature type="compositionally biased region" description="Low complexity" evidence="1">
    <location>
        <begin position="1460"/>
        <end position="1497"/>
    </location>
</feature>
<feature type="compositionally biased region" description="Basic and acidic residues" evidence="1">
    <location>
        <begin position="2111"/>
        <end position="2130"/>
    </location>
</feature>
<feature type="compositionally biased region" description="Polar residues" evidence="1">
    <location>
        <begin position="2087"/>
        <end position="2098"/>
    </location>
</feature>
<feature type="compositionally biased region" description="Polar residues" evidence="1">
    <location>
        <begin position="1689"/>
        <end position="1698"/>
    </location>
</feature>
<feature type="region of interest" description="Disordered" evidence="1">
    <location>
        <begin position="1373"/>
        <end position="1504"/>
    </location>
</feature>
<feature type="compositionally biased region" description="Polar residues" evidence="1">
    <location>
        <begin position="286"/>
        <end position="306"/>
    </location>
</feature>
<feature type="compositionally biased region" description="Polar residues" evidence="1">
    <location>
        <begin position="1374"/>
        <end position="1399"/>
    </location>
</feature>
<feature type="region of interest" description="Disordered" evidence="1">
    <location>
        <begin position="2087"/>
        <end position="2173"/>
    </location>
</feature>
<feature type="compositionally biased region" description="Polar residues" evidence="1">
    <location>
        <begin position="1248"/>
        <end position="1261"/>
    </location>
</feature>
<dbReference type="PROSITE" id="PS50021">
    <property type="entry name" value="CH"/>
    <property type="match status" value="1"/>
</dbReference>
<proteinExistence type="predicted"/>
<feature type="region of interest" description="Disordered" evidence="1">
    <location>
        <begin position="1328"/>
        <end position="1361"/>
    </location>
</feature>
<feature type="compositionally biased region" description="Low complexity" evidence="1">
    <location>
        <begin position="385"/>
        <end position="453"/>
    </location>
</feature>
<feature type="compositionally biased region" description="Low complexity" evidence="1">
    <location>
        <begin position="2099"/>
        <end position="2108"/>
    </location>
</feature>
<feature type="compositionally biased region" description="Polar residues" evidence="1">
    <location>
        <begin position="454"/>
        <end position="465"/>
    </location>
</feature>
<dbReference type="InterPro" id="IPR001715">
    <property type="entry name" value="CH_dom"/>
</dbReference>
<evidence type="ECO:0000313" key="4">
    <source>
        <dbReference type="Proteomes" id="UP001281761"/>
    </source>
</evidence>
<gene>
    <name evidence="3" type="ORF">BLNAU_12577</name>
</gene>
<feature type="region of interest" description="Disordered" evidence="1">
    <location>
        <begin position="1155"/>
        <end position="1285"/>
    </location>
</feature>
<feature type="region of interest" description="Disordered" evidence="1">
    <location>
        <begin position="1678"/>
        <end position="1747"/>
    </location>
</feature>
<feature type="compositionally biased region" description="Low complexity" evidence="1">
    <location>
        <begin position="1678"/>
        <end position="1688"/>
    </location>
</feature>
<keyword evidence="4" id="KW-1185">Reference proteome</keyword>
<feature type="compositionally biased region" description="Low complexity" evidence="1">
    <location>
        <begin position="1883"/>
        <end position="1897"/>
    </location>
</feature>
<accession>A0ABQ9XKD3</accession>
<feature type="region of interest" description="Disordered" evidence="1">
    <location>
        <begin position="1587"/>
        <end position="1630"/>
    </location>
</feature>
<feature type="domain" description="Calponin-homology (CH)" evidence="2">
    <location>
        <begin position="923"/>
        <end position="1050"/>
    </location>
</feature>
<dbReference type="SUPFAM" id="SSF47576">
    <property type="entry name" value="Calponin-homology domain, CH-domain"/>
    <property type="match status" value="1"/>
</dbReference>
<dbReference type="CDD" id="cd00014">
    <property type="entry name" value="CH_SF"/>
    <property type="match status" value="1"/>
</dbReference>
<feature type="compositionally biased region" description="Polar residues" evidence="1">
    <location>
        <begin position="1155"/>
        <end position="1173"/>
    </location>
</feature>
<evidence type="ECO:0000259" key="2">
    <source>
        <dbReference type="PROSITE" id="PS50021"/>
    </source>
</evidence>
<dbReference type="InterPro" id="IPR036872">
    <property type="entry name" value="CH_dom_sf"/>
</dbReference>
<dbReference type="Proteomes" id="UP001281761">
    <property type="component" value="Unassembled WGS sequence"/>
</dbReference>
<feature type="compositionally biased region" description="Low complexity" evidence="1">
    <location>
        <begin position="1350"/>
        <end position="1359"/>
    </location>
</feature>
<evidence type="ECO:0000256" key="1">
    <source>
        <dbReference type="SAM" id="MobiDB-lite"/>
    </source>
</evidence>
<reference evidence="3 4" key="1">
    <citation type="journal article" date="2022" name="bioRxiv">
        <title>Genomics of Preaxostyla Flagellates Illuminates Evolutionary Transitions and the Path Towards Mitochondrial Loss.</title>
        <authorList>
            <person name="Novak L.V.F."/>
            <person name="Treitli S.C."/>
            <person name="Pyrih J."/>
            <person name="Halakuc P."/>
            <person name="Pipaliya S.V."/>
            <person name="Vacek V."/>
            <person name="Brzon O."/>
            <person name="Soukal P."/>
            <person name="Eme L."/>
            <person name="Dacks J.B."/>
            <person name="Karnkowska A."/>
            <person name="Elias M."/>
            <person name="Hampl V."/>
        </authorList>
    </citation>
    <scope>NUCLEOTIDE SEQUENCE [LARGE SCALE GENOMIC DNA]</scope>
    <source>
        <strain evidence="3">NAU3</strain>
        <tissue evidence="3">Gut</tissue>
    </source>
</reference>
<feature type="compositionally biased region" description="Polar residues" evidence="1">
    <location>
        <begin position="1407"/>
        <end position="1458"/>
    </location>
</feature>
<sequence length="2305" mass="252774">MTEQKDDILDGHVMSITPALLFFSFDQINEKIKLAFHVTNKSRSFIPLTFIPPSDSRYFFEDNLKSANQRPTSTQQLLISFCATEFAMSQDKFVIETRNESLTLPLIAHPQYTLQCLPPLITFDPNVNQDVVKRTFTFEPQHNLSHIFSVDSFDLHPSIKLSTKEGTISLTESYIFTISFTPSLLAENPIHTNLGRIMISGKTLKPRTTILELTDHNPTIATTSSSIALIPFNKIMSSKSLSRATRISSTYSSSRSESFSFSLSMSAKDLDLSSFLSDYDDSSWKTHGNSHSSMLQTDSQRASGDTKSGKRRSHHHSDRSKRKKRHHTDEKDEKKEGERKHRRHKRRSADLESEESTLATLTTLSTSGFSSLPISQTTTSQYSSSLHSSLFPTSSSFDDKTGTSFSGKSTSFGSSFLTPTTSSGLATGSTTGSTTQLTSTAPTSTFLSTLTSSQPDTRTQTDSKATTSTPRSSLLSSTHHPSSHPTSTLSTAEAESTHSTETTSLLTTQPTTTQLSSSLSLSTTQPTTNLTSTPTTNPTSDSLSALSAASPPFQMRTTTSSIRTTTSTSSPLDSSSTQMPSSEQSSSLPTDTSDTTSTKPITPFPFTITLNTLDPKKPPPPKPALPSSLDSLISSTQTSTSQFSSSFTHSSSSSFLTSTSRFTIELPRPHLDNISESTDQSFSFSSSVSASSGLDGVMGQKAPLARARPWEESLLFAKSTIRVLNVPVSVSLDRVKCCGMKFGTIETAKRMKKKHNILALHFAQEKEALRAFDLTHQIAWCLMTTVKKTQDELDKLVQRKLAISQDELNMLFNWAYALLPTQRSVPRYELFYTGENLCSMIDKLSSAEQNSNTPTRINGVLKRSKTKAACERNIEQALSVVWKRAPKAKRMPTASEVFEHKNPTVVVNLLLETFDIFITRPTRARLKQIIQWMNRVLSLFKVAVPPDIDGPKNHDSLWRFLKSGTIFCLISYAYTPPTLDTQSDASQSPIALTSVFFHPQTDSEAISNLTLAFSCFQRLSIPLFFTPESFHSSNVSSFVIFQLDLIYRQVQGEPISEHLLNHSKHSQPSPIATETVEYEEPWMAERMKCPSWVSFKDDDRIQRKESSPLQHQSEEESAVYSAANPDLPTHRRTVSFNPLHVASLGSLTGSHTSFLHSLTPSGEGASTPSLPQSTTTADTQTTKYSAANTEKKSSGTPHSKSTSQSTPTLQLNQAPQERRLSLQTNLKKQKKDAPKYKSPTRENKRDSSPGSPSSLGQTFVLSPTIRDEVRDPFSDNGNERFLKRNSTSEDLNSGLVDVNTLLSLCGDDAMASGRSRAASIQLKQSLSPSETNNALGPSLFHLPAIDQPVDDPSLSDPPLNTKMTVSSMAIEFSPLTSDDTENASTQPEPDTGRTQSEQIEAQPPPQDTNNVTPQFTIQNAPSATVVEQSESANVENGTSSESQPLLQTSPPLSMNPPHSTVPTNTSPTMNTPNMSEDVSTAALASSLPSPHQPSPDSTSVHSPIVTTTPNGIFVETIIPEPESLVVDATARPGFQHSREPSYAFNLTLQSPSGTPKSQLHPQSSTSPFLLTPPADKKKELRKQLSFLLQPPPRKHDDCKPPLGPYTSLTIQASPPQDPSEIRQVSSAGSSRIVTPIASRMMSRSSSDLSSHPPEQRRIKRLPSYAFIGAGDNPSYPFSAFASRSPSPSNLYQSSQNMLRRSPVPSIPSLSRRNSNLSRLDDRTDSSNRRSFQDGTPSDRYSAPNSRMGMHKRDLSFVLLNPSQAIQLRQQQPADDSPTPPVTSHEVVIRPEFPSTRIVSHGSSPAGEWVLEASDSRMGDPLNLEMERDRYEPSYAFARIGSMSSLVSAPFMSRSPSPIGMWQTPHDGRWRTPAAISKTDPRMNMSKASPSGNSSNESSPHRQRMRSRRLKRELSFVLAPPPPMNNSHMLLSPSEAMGFGISRFEGGMPFRPTEMADLTGHSTASSSSHFHSPFHTPHVGSASTFSCDQSDTSSREERNLLLDTVGNSSAPFFSEEDNNELIDVTGQSTAETMSTVDSGLFFMDKRAESDKVERGRMWTREAHDVPLINPTPHQPRFIHSSSSLALRTHEQLSSTGPLETTSRSTTSRSHSNRIDSRTTRRSVSADRKKDSQLSARTQSGNARRTSTPDLIESKPDSSTGHAGQRTKGTHSKAESSAVVSFVVNVLPSRKPLAQPTNFNSLNSIFLSSSSYSALLTVSESGDIRLVSTANDTPIVELVSFHVSDLSGIELDMSNPSVFVLHFMDSHTDSALTLHNSPTHPPLTLQFQTILLALDFHRQLATLQSLS</sequence>
<feature type="region of interest" description="Disordered" evidence="1">
    <location>
        <begin position="1100"/>
        <end position="1121"/>
    </location>
</feature>
<organism evidence="3 4">
    <name type="scientific">Blattamonas nauphoetae</name>
    <dbReference type="NCBI Taxonomy" id="2049346"/>
    <lineage>
        <taxon>Eukaryota</taxon>
        <taxon>Metamonada</taxon>
        <taxon>Preaxostyla</taxon>
        <taxon>Oxymonadida</taxon>
        <taxon>Blattamonas</taxon>
    </lineage>
</organism>
<feature type="compositionally biased region" description="Basic residues" evidence="1">
    <location>
        <begin position="1900"/>
        <end position="1909"/>
    </location>
</feature>
<feature type="compositionally biased region" description="Basic and acidic residues" evidence="1">
    <location>
        <begin position="327"/>
        <end position="339"/>
    </location>
</feature>
<evidence type="ECO:0000313" key="3">
    <source>
        <dbReference type="EMBL" id="KAK2952471.1"/>
    </source>
</evidence>
<protein>
    <recommendedName>
        <fullName evidence="2">Calponin-homology (CH) domain-containing protein</fullName>
    </recommendedName>
</protein>
<feature type="region of interest" description="Disordered" evidence="1">
    <location>
        <begin position="385"/>
        <end position="633"/>
    </location>
</feature>
<feature type="compositionally biased region" description="Low complexity" evidence="1">
    <location>
        <begin position="1708"/>
        <end position="1717"/>
    </location>
</feature>
<comment type="caution">
    <text evidence="3">The sequence shown here is derived from an EMBL/GenBank/DDBJ whole genome shotgun (WGS) entry which is preliminary data.</text>
</comment>
<feature type="compositionally biased region" description="Basic and acidic residues" evidence="1">
    <location>
        <begin position="1265"/>
        <end position="1282"/>
    </location>
</feature>
<dbReference type="EMBL" id="JARBJD010000103">
    <property type="protein sequence ID" value="KAK2952471.1"/>
    <property type="molecule type" value="Genomic_DNA"/>
</dbReference>
<feature type="compositionally biased region" description="Polar residues" evidence="1">
    <location>
        <begin position="1547"/>
        <end position="1568"/>
    </location>
</feature>
<name>A0ABQ9XKD3_9EUKA</name>